<evidence type="ECO:0000313" key="2">
    <source>
        <dbReference type="Proteomes" id="UP000562027"/>
    </source>
</evidence>
<dbReference type="RefSeq" id="WP_184294819.1">
    <property type="nucleotide sequence ID" value="NZ_JACHLP010000001.1"/>
</dbReference>
<dbReference type="AlphaFoldDB" id="A0A840KZB4"/>
<evidence type="ECO:0000313" key="1">
    <source>
        <dbReference type="EMBL" id="MBB4841554.1"/>
    </source>
</evidence>
<protein>
    <submittedName>
        <fullName evidence="1">MSHA biogenesis protein MshI</fullName>
    </submittedName>
</protein>
<name>A0A840KZB4_9BURK</name>
<proteinExistence type="predicted"/>
<organism evidence="1 2">
    <name type="scientific">Roseateles oligotrophus</name>
    <dbReference type="NCBI Taxonomy" id="1769250"/>
    <lineage>
        <taxon>Bacteria</taxon>
        <taxon>Pseudomonadati</taxon>
        <taxon>Pseudomonadota</taxon>
        <taxon>Betaproteobacteria</taxon>
        <taxon>Burkholderiales</taxon>
        <taxon>Sphaerotilaceae</taxon>
        <taxon>Roseateles</taxon>
    </lineage>
</organism>
<dbReference type="InterPro" id="IPR043129">
    <property type="entry name" value="ATPase_NBD"/>
</dbReference>
<reference evidence="1 2" key="1">
    <citation type="submission" date="2020-08" db="EMBL/GenBank/DDBJ databases">
        <title>Functional genomics of gut bacteria from endangered species of beetles.</title>
        <authorList>
            <person name="Carlos-Shanley C."/>
        </authorList>
    </citation>
    <scope>NUCLEOTIDE SEQUENCE [LARGE SCALE GENOMIC DNA]</scope>
    <source>
        <strain evidence="1 2">S00239</strain>
    </source>
</reference>
<accession>A0A840KZB4</accession>
<dbReference type="SUPFAM" id="SSF53067">
    <property type="entry name" value="Actin-like ATPase domain"/>
    <property type="match status" value="1"/>
</dbReference>
<dbReference type="EMBL" id="JACHLP010000001">
    <property type="protein sequence ID" value="MBB4841554.1"/>
    <property type="molecule type" value="Genomic_DNA"/>
</dbReference>
<sequence length="350" mass="38850">MKWPWLKGRGSRNKLRLSLRCNGRQIAYVLSEPGLNQNLPCPLLRWGAIALDPELAFEPAVDQALQALNLNAGEVIGLLEPEEYQILKVDTPNVPNEELKAAARWQIKELVEKHLDDLTLDVMHVGGDVPRVQRQLFVVAARSTAVELRSKHCAAAGLALQVVDTWETALRNLQTLKARSEGLQERACAALLMMENHCLLTISAGGELFYTRRLDHDPRLAARATGQLVVKAQQEAPLGFEYTPGADYLSPQDDSEESVLIIELQRSIDLWERSWPELPLARLYLLSAEHGEAVAALMQRELGLRTLAMGPAQLFSGIDEAELSEPARLRELEACLPLLGAALRQESRAL</sequence>
<gene>
    <name evidence="1" type="ORF">HNP55_000049</name>
</gene>
<keyword evidence="2" id="KW-1185">Reference proteome</keyword>
<dbReference type="Proteomes" id="UP000562027">
    <property type="component" value="Unassembled WGS sequence"/>
</dbReference>
<comment type="caution">
    <text evidence="1">The sequence shown here is derived from an EMBL/GenBank/DDBJ whole genome shotgun (WGS) entry which is preliminary data.</text>
</comment>